<evidence type="ECO:0000256" key="2">
    <source>
        <dbReference type="SAM" id="Phobius"/>
    </source>
</evidence>
<evidence type="ECO:0000313" key="4">
    <source>
        <dbReference type="Proteomes" id="UP000237819"/>
    </source>
</evidence>
<dbReference type="Proteomes" id="UP000237819">
    <property type="component" value="Unassembled WGS sequence"/>
</dbReference>
<dbReference type="OrthoDB" id="9954242at2"/>
<keyword evidence="2" id="KW-1133">Transmembrane helix</keyword>
<sequence length="108" mass="11380">MNIETSRHGNSIAGVLATIALIVVIACGLIYAMGYATVEQSPQTTTIQVNTEQMKADADKAVEEGKKLLNDAGESIEDGAEEVQQQVSGDSEADTEVKVETQPAPSND</sequence>
<gene>
    <name evidence="3" type="ORF">C5Y93_03385</name>
</gene>
<comment type="caution">
    <text evidence="3">The sequence shown here is derived from an EMBL/GenBank/DDBJ whole genome shotgun (WGS) entry which is preliminary data.</text>
</comment>
<dbReference type="AlphaFoldDB" id="A0A2S8GTK3"/>
<name>A0A2S8GTK3_9BACT</name>
<keyword evidence="2" id="KW-0472">Membrane</keyword>
<keyword evidence="2" id="KW-0812">Transmembrane</keyword>
<feature type="region of interest" description="Disordered" evidence="1">
    <location>
        <begin position="67"/>
        <end position="108"/>
    </location>
</feature>
<protein>
    <submittedName>
        <fullName evidence="3">Uncharacterized protein</fullName>
    </submittedName>
</protein>
<dbReference type="RefSeq" id="WP_105333971.1">
    <property type="nucleotide sequence ID" value="NZ_PUHZ01000004.1"/>
</dbReference>
<dbReference type="EMBL" id="PUHZ01000004">
    <property type="protein sequence ID" value="PQO47711.1"/>
    <property type="molecule type" value="Genomic_DNA"/>
</dbReference>
<proteinExistence type="predicted"/>
<evidence type="ECO:0000256" key="1">
    <source>
        <dbReference type="SAM" id="MobiDB-lite"/>
    </source>
</evidence>
<accession>A0A2S8GTK3</accession>
<feature type="transmembrane region" description="Helical" evidence="2">
    <location>
        <begin position="12"/>
        <end position="34"/>
    </location>
</feature>
<organism evidence="3 4">
    <name type="scientific">Blastopirellula marina</name>
    <dbReference type="NCBI Taxonomy" id="124"/>
    <lineage>
        <taxon>Bacteria</taxon>
        <taxon>Pseudomonadati</taxon>
        <taxon>Planctomycetota</taxon>
        <taxon>Planctomycetia</taxon>
        <taxon>Pirellulales</taxon>
        <taxon>Pirellulaceae</taxon>
        <taxon>Blastopirellula</taxon>
    </lineage>
</organism>
<dbReference type="PROSITE" id="PS51257">
    <property type="entry name" value="PROKAR_LIPOPROTEIN"/>
    <property type="match status" value="1"/>
</dbReference>
<reference evidence="3 4" key="1">
    <citation type="submission" date="2018-02" db="EMBL/GenBank/DDBJ databases">
        <title>Comparative genomes isolates from brazilian mangrove.</title>
        <authorList>
            <person name="Araujo J.E."/>
            <person name="Taketani R.G."/>
            <person name="Silva M.C.P."/>
            <person name="Loureco M.V."/>
            <person name="Andreote F.D."/>
        </authorList>
    </citation>
    <scope>NUCLEOTIDE SEQUENCE [LARGE SCALE GENOMIC DNA]</scope>
    <source>
        <strain evidence="3 4">Nap-Phe MGV</strain>
    </source>
</reference>
<evidence type="ECO:0000313" key="3">
    <source>
        <dbReference type="EMBL" id="PQO47711.1"/>
    </source>
</evidence>